<comment type="caution">
    <text evidence="2">The sequence shown here is derived from an EMBL/GenBank/DDBJ whole genome shotgun (WGS) entry which is preliminary data.</text>
</comment>
<dbReference type="EMBL" id="QNVS01000036">
    <property type="protein sequence ID" value="REC53803.1"/>
    <property type="molecule type" value="Genomic_DNA"/>
</dbReference>
<evidence type="ECO:0000313" key="2">
    <source>
        <dbReference type="EMBL" id="REC53803.1"/>
    </source>
</evidence>
<dbReference type="Proteomes" id="UP000256512">
    <property type="component" value="Unassembled WGS sequence"/>
</dbReference>
<feature type="transmembrane region" description="Helical" evidence="1">
    <location>
        <begin position="12"/>
        <end position="30"/>
    </location>
</feature>
<keyword evidence="3" id="KW-1185">Reference proteome</keyword>
<protein>
    <submittedName>
        <fullName evidence="2">Uncharacterized protein</fullName>
    </submittedName>
</protein>
<reference evidence="2 3" key="1">
    <citation type="journal article" date="2006" name="Int. J. Syst. Evol. Microbiol.">
        <title>Chryseobacterium piscium sp. nov., isolated from fish of the South Atlantic Ocean off South Africa.</title>
        <authorList>
            <person name="de Beer H."/>
            <person name="Hugo C.J."/>
            <person name="Jooste P.J."/>
            <person name="Vancanneyt M."/>
            <person name="Coenye T."/>
            <person name="Vandamme P."/>
        </authorList>
    </citation>
    <scope>NUCLEOTIDE SEQUENCE [LARGE SCALE GENOMIC DNA]</scope>
    <source>
        <strain evidence="2 3">CCUG 51923</strain>
    </source>
</reference>
<keyword evidence="1" id="KW-0472">Membrane</keyword>
<keyword evidence="1" id="KW-0812">Transmembrane</keyword>
<proteinExistence type="predicted"/>
<organism evidence="2 3">
    <name type="scientific">Chryseobacterium piscium</name>
    <dbReference type="NCBI Taxonomy" id="333702"/>
    <lineage>
        <taxon>Bacteria</taxon>
        <taxon>Pseudomonadati</taxon>
        <taxon>Bacteroidota</taxon>
        <taxon>Flavobacteriia</taxon>
        <taxon>Flavobacteriales</taxon>
        <taxon>Weeksellaceae</taxon>
        <taxon>Chryseobacterium group</taxon>
        <taxon>Chryseobacterium</taxon>
    </lineage>
</organism>
<sequence>MKKFKLNNVALVYFGISWLIGIIIILLMIFETQDELALGLLFLSAFNLIINLFSILLLFVLYYVFPENKTEFKNSAVMLFFNFPILIALYILLIYNL</sequence>
<feature type="transmembrane region" description="Helical" evidence="1">
    <location>
        <begin position="36"/>
        <end position="64"/>
    </location>
</feature>
<evidence type="ECO:0000313" key="3">
    <source>
        <dbReference type="Proteomes" id="UP000256512"/>
    </source>
</evidence>
<dbReference type="AlphaFoldDB" id="A0A3D9BJV4"/>
<accession>A0A3D9BJV4</accession>
<keyword evidence="1" id="KW-1133">Transmembrane helix</keyword>
<gene>
    <name evidence="2" type="ORF">DRF62_12175</name>
</gene>
<evidence type="ECO:0000256" key="1">
    <source>
        <dbReference type="SAM" id="Phobius"/>
    </source>
</evidence>
<feature type="transmembrane region" description="Helical" evidence="1">
    <location>
        <begin position="76"/>
        <end position="95"/>
    </location>
</feature>
<name>A0A3D9BJV4_9FLAO</name>